<feature type="domain" description="3-beta hydroxysteroid dehydrogenase/isomerase" evidence="4">
    <location>
        <begin position="17"/>
        <end position="278"/>
    </location>
</feature>
<sequence>MGTTDTDVEPKKTYRFAVIGGGGYLGQVLIQELLEEGHEVAALDMVFSKFINIDINWKKVKVIRGSLMELDKLKHVLEGADACFHLAAYGMSGGASLNKEATHLINVEGTARILEQCELAGVGRFIYTSTVGVVFGEHEVRDLPTSAPYVTKFLTPYAESKCIAEKLVLKAAKSGKLATCALRLRGIYGPGEMRSTQKTVDMCSWTFASFEKTTPCLSQYSGAKNTTMALRLAEISLRAGSKSPANGNPYHIVDDGPPVDNLGFWYPLFKLQGANPPKFRIPYQLVYFIAFLLEWLYHVFKIEPLLTRFEVNLLAITNTYSIEEAKRDFGYAPVNNHCLKSTVQYYEDLEQKKRGLRLKNPAIETESIWSRILYFIAMGLFLSSIVPFLSEAIHEVGPIGENYTLF</sequence>
<dbReference type="WBParaSite" id="Pan_g8150.t2">
    <property type="protein sequence ID" value="Pan_g8150.t2"/>
    <property type="gene ID" value="Pan_g8150"/>
</dbReference>
<dbReference type="GO" id="GO:0006694">
    <property type="term" value="P:steroid biosynthetic process"/>
    <property type="evidence" value="ECO:0007669"/>
    <property type="project" value="InterPro"/>
</dbReference>
<protein>
    <submittedName>
        <fullName evidence="6">3Beta_HSD domain-containing protein</fullName>
    </submittedName>
</protein>
<feature type="transmembrane region" description="Helical" evidence="3">
    <location>
        <begin position="281"/>
        <end position="300"/>
    </location>
</feature>
<accession>A0A7E4WA96</accession>
<dbReference type="Proteomes" id="UP000492821">
    <property type="component" value="Unassembled WGS sequence"/>
</dbReference>
<keyword evidence="5" id="KW-1185">Reference proteome</keyword>
<dbReference type="InterPro" id="IPR036291">
    <property type="entry name" value="NAD(P)-bd_dom_sf"/>
</dbReference>
<dbReference type="PANTHER" id="PTHR43245:SF51">
    <property type="entry name" value="SHORT CHAIN DEHYDROGENASE_REDUCTASE FAMILY 42E, MEMBER 2"/>
    <property type="match status" value="1"/>
</dbReference>
<reference evidence="5" key="1">
    <citation type="journal article" date="2013" name="Genetics">
        <title>The draft genome and transcriptome of Panagrellus redivivus are shaped by the harsh demands of a free-living lifestyle.</title>
        <authorList>
            <person name="Srinivasan J."/>
            <person name="Dillman A.R."/>
            <person name="Macchietto M.G."/>
            <person name="Heikkinen L."/>
            <person name="Lakso M."/>
            <person name="Fracchia K.M."/>
            <person name="Antoshechkin I."/>
            <person name="Mortazavi A."/>
            <person name="Wong G."/>
            <person name="Sternberg P.W."/>
        </authorList>
    </citation>
    <scope>NUCLEOTIDE SEQUENCE [LARGE SCALE GENOMIC DNA]</scope>
    <source>
        <strain evidence="5">MT8872</strain>
    </source>
</reference>
<evidence type="ECO:0000313" key="5">
    <source>
        <dbReference type="Proteomes" id="UP000492821"/>
    </source>
</evidence>
<comment type="similarity">
    <text evidence="1">Belongs to the 3-beta-HSD family.</text>
</comment>
<dbReference type="Gene3D" id="3.40.50.720">
    <property type="entry name" value="NAD(P)-binding Rossmann-like Domain"/>
    <property type="match status" value="1"/>
</dbReference>
<name>A0A7E4WA96_PANRE</name>
<keyword evidence="3" id="KW-0472">Membrane</keyword>
<keyword evidence="2" id="KW-0560">Oxidoreductase</keyword>
<keyword evidence="3" id="KW-0812">Transmembrane</keyword>
<reference evidence="6" key="2">
    <citation type="submission" date="2020-10" db="UniProtKB">
        <authorList>
            <consortium name="WormBaseParasite"/>
        </authorList>
    </citation>
    <scope>IDENTIFICATION</scope>
</reference>
<proteinExistence type="inferred from homology"/>
<dbReference type="GO" id="GO:0016616">
    <property type="term" value="F:oxidoreductase activity, acting on the CH-OH group of donors, NAD or NADP as acceptor"/>
    <property type="evidence" value="ECO:0007669"/>
    <property type="project" value="InterPro"/>
</dbReference>
<dbReference type="AlphaFoldDB" id="A0A7E4WA96"/>
<dbReference type="InterPro" id="IPR002225">
    <property type="entry name" value="3Beta_OHSteriod_DH/Estase"/>
</dbReference>
<evidence type="ECO:0000256" key="3">
    <source>
        <dbReference type="SAM" id="Phobius"/>
    </source>
</evidence>
<dbReference type="Pfam" id="PF01073">
    <property type="entry name" value="3Beta_HSD"/>
    <property type="match status" value="1"/>
</dbReference>
<dbReference type="SUPFAM" id="SSF51735">
    <property type="entry name" value="NAD(P)-binding Rossmann-fold domains"/>
    <property type="match status" value="1"/>
</dbReference>
<evidence type="ECO:0000256" key="2">
    <source>
        <dbReference type="ARBA" id="ARBA00023002"/>
    </source>
</evidence>
<keyword evidence="3" id="KW-1133">Transmembrane helix</keyword>
<organism evidence="5 6">
    <name type="scientific">Panagrellus redivivus</name>
    <name type="common">Microworm</name>
    <dbReference type="NCBI Taxonomy" id="6233"/>
    <lineage>
        <taxon>Eukaryota</taxon>
        <taxon>Metazoa</taxon>
        <taxon>Ecdysozoa</taxon>
        <taxon>Nematoda</taxon>
        <taxon>Chromadorea</taxon>
        <taxon>Rhabditida</taxon>
        <taxon>Tylenchina</taxon>
        <taxon>Panagrolaimomorpha</taxon>
        <taxon>Panagrolaimoidea</taxon>
        <taxon>Panagrolaimidae</taxon>
        <taxon>Panagrellus</taxon>
    </lineage>
</organism>
<evidence type="ECO:0000259" key="4">
    <source>
        <dbReference type="Pfam" id="PF01073"/>
    </source>
</evidence>
<dbReference type="PANTHER" id="PTHR43245">
    <property type="entry name" value="BIFUNCTIONAL POLYMYXIN RESISTANCE PROTEIN ARNA"/>
    <property type="match status" value="1"/>
</dbReference>
<feature type="transmembrane region" description="Helical" evidence="3">
    <location>
        <begin position="372"/>
        <end position="390"/>
    </location>
</feature>
<evidence type="ECO:0000313" key="6">
    <source>
        <dbReference type="WBParaSite" id="Pan_g8150.t2"/>
    </source>
</evidence>
<evidence type="ECO:0000256" key="1">
    <source>
        <dbReference type="ARBA" id="ARBA00009219"/>
    </source>
</evidence>
<dbReference type="InterPro" id="IPR050177">
    <property type="entry name" value="Lipid_A_modif_metabolic_enz"/>
</dbReference>